<organism evidence="2 3">
    <name type="scientific">Thioclava indica</name>
    <dbReference type="NCBI Taxonomy" id="1353528"/>
    <lineage>
        <taxon>Bacteria</taxon>
        <taxon>Pseudomonadati</taxon>
        <taxon>Pseudomonadota</taxon>
        <taxon>Alphaproteobacteria</taxon>
        <taxon>Rhodobacterales</taxon>
        <taxon>Paracoccaceae</taxon>
        <taxon>Thioclava</taxon>
    </lineage>
</organism>
<proteinExistence type="predicted"/>
<dbReference type="STRING" id="1353528.DT23_16020"/>
<sequence>MEKLPNHPSIGAESRIRGAQGGGGSASLTSRRRDDKIREATAGVNKDGAPVRAIQKILSRTSRWLAGFRPFGARTAKMNRSKNAHSSSDIRSRAKLIFFADTSLNHDQAAVGIPFVDRTGVVVQINVGADDPLSRYFSGDGLDLGPAEGCVDGVDATYLIARDTLTAA</sequence>
<dbReference type="Proteomes" id="UP000027471">
    <property type="component" value="Unassembled WGS sequence"/>
</dbReference>
<dbReference type="EMBL" id="AUNB01000032">
    <property type="protein sequence ID" value="KEO58729.1"/>
    <property type="molecule type" value="Genomic_DNA"/>
</dbReference>
<evidence type="ECO:0000256" key="1">
    <source>
        <dbReference type="SAM" id="MobiDB-lite"/>
    </source>
</evidence>
<accession>A0A074JQI1</accession>
<evidence type="ECO:0000313" key="2">
    <source>
        <dbReference type="EMBL" id="KEO58729.1"/>
    </source>
</evidence>
<protein>
    <submittedName>
        <fullName evidence="2">Uncharacterized protein</fullName>
    </submittedName>
</protein>
<reference evidence="2 3" key="1">
    <citation type="journal article" date="2015" name="Antonie Van Leeuwenhoek">
        <title>Thioclava indica sp. nov., isolated from surface seawater of the Indian Ocean.</title>
        <authorList>
            <person name="Liu Y."/>
            <person name="Lai Q."/>
            <person name="Du J."/>
            <person name="Xu H."/>
            <person name="Jiang L."/>
            <person name="Shao Z."/>
        </authorList>
    </citation>
    <scope>NUCLEOTIDE SEQUENCE [LARGE SCALE GENOMIC DNA]</scope>
    <source>
        <strain evidence="2 3">DT23-4</strain>
    </source>
</reference>
<keyword evidence="3" id="KW-1185">Reference proteome</keyword>
<name>A0A074JQI1_9RHOB</name>
<comment type="caution">
    <text evidence="2">The sequence shown here is derived from an EMBL/GenBank/DDBJ whole genome shotgun (WGS) entry which is preliminary data.</text>
</comment>
<gene>
    <name evidence="2" type="ORF">DT23_16020</name>
</gene>
<dbReference type="AlphaFoldDB" id="A0A074JQI1"/>
<evidence type="ECO:0000313" key="3">
    <source>
        <dbReference type="Proteomes" id="UP000027471"/>
    </source>
</evidence>
<feature type="region of interest" description="Disordered" evidence="1">
    <location>
        <begin position="1"/>
        <end position="44"/>
    </location>
</feature>